<accession>A0A1S0TZB3</accession>
<proteinExistence type="predicted"/>
<protein>
    <submittedName>
        <fullName evidence="1">Uncharacterized protein</fullName>
    </submittedName>
</protein>
<organism evidence="1">
    <name type="scientific">Loa loa</name>
    <name type="common">Eye worm</name>
    <name type="synonym">Filaria loa</name>
    <dbReference type="NCBI Taxonomy" id="7209"/>
    <lineage>
        <taxon>Eukaryota</taxon>
        <taxon>Metazoa</taxon>
        <taxon>Ecdysozoa</taxon>
        <taxon>Nematoda</taxon>
        <taxon>Chromadorea</taxon>
        <taxon>Rhabditida</taxon>
        <taxon>Spirurina</taxon>
        <taxon>Spiruromorpha</taxon>
        <taxon>Filarioidea</taxon>
        <taxon>Onchocercidae</taxon>
        <taxon>Loa</taxon>
    </lineage>
</organism>
<feature type="non-terminal residue" evidence="1">
    <location>
        <position position="53"/>
    </location>
</feature>
<dbReference type="CTD" id="9944017"/>
<dbReference type="InParanoid" id="A0A1S0TZB3"/>
<dbReference type="GeneID" id="9944017"/>
<dbReference type="KEGG" id="loa:LOAG_06604"/>
<dbReference type="RefSeq" id="XP_003142188.1">
    <property type="nucleotide sequence ID" value="XM_003142140.1"/>
</dbReference>
<gene>
    <name evidence="1" type="ORF">LOAG_06604</name>
</gene>
<name>A0A1S0TZB3_LOALO</name>
<dbReference type="AlphaFoldDB" id="A0A1S0TZB3"/>
<reference evidence="1" key="1">
    <citation type="submission" date="2012-04" db="EMBL/GenBank/DDBJ databases">
        <title>The Genome Sequence of Loa loa.</title>
        <authorList>
            <consortium name="The Broad Institute Genome Sequencing Platform"/>
            <consortium name="Broad Institute Genome Sequencing Center for Infectious Disease"/>
            <person name="Nutman T.B."/>
            <person name="Fink D.L."/>
            <person name="Russ C."/>
            <person name="Young S."/>
            <person name="Zeng Q."/>
            <person name="Gargeya S."/>
            <person name="Alvarado L."/>
            <person name="Berlin A."/>
            <person name="Chapman S.B."/>
            <person name="Chen Z."/>
            <person name="Freedman E."/>
            <person name="Gellesch M."/>
            <person name="Goldberg J."/>
            <person name="Griggs A."/>
            <person name="Gujja S."/>
            <person name="Heilman E.R."/>
            <person name="Heiman D."/>
            <person name="Howarth C."/>
            <person name="Mehta T."/>
            <person name="Neiman D."/>
            <person name="Pearson M."/>
            <person name="Roberts A."/>
            <person name="Saif S."/>
            <person name="Shea T."/>
            <person name="Shenoy N."/>
            <person name="Sisk P."/>
            <person name="Stolte C."/>
            <person name="Sykes S."/>
            <person name="White J."/>
            <person name="Yandava C."/>
            <person name="Haas B."/>
            <person name="Henn M.R."/>
            <person name="Nusbaum C."/>
            <person name="Birren B."/>
        </authorList>
    </citation>
    <scope>NUCLEOTIDE SEQUENCE [LARGE SCALE GENOMIC DNA]</scope>
</reference>
<dbReference type="EMBL" id="JH712253">
    <property type="protein sequence ID" value="EFO21884.1"/>
    <property type="molecule type" value="Genomic_DNA"/>
</dbReference>
<sequence length="53" mass="6340">MKTGIRANLFGPVVQRYQRIKCPKSLKVQQTMNIDECDEYQRVKFLFSRFTLL</sequence>
<evidence type="ECO:0000313" key="1">
    <source>
        <dbReference type="EMBL" id="EFO21884.1"/>
    </source>
</evidence>